<dbReference type="InterPro" id="IPR011009">
    <property type="entry name" value="Kinase-like_dom_sf"/>
</dbReference>
<comment type="similarity">
    <text evidence="1 10">Belongs to the aminoglycoside phosphotransferase family.</text>
</comment>
<dbReference type="PIRSF" id="PIRSF000706">
    <property type="entry name" value="Kanamycin_kin"/>
    <property type="match status" value="1"/>
</dbReference>
<dbReference type="SUPFAM" id="SSF56112">
    <property type="entry name" value="Protein kinase-like (PK-like)"/>
    <property type="match status" value="1"/>
</dbReference>
<dbReference type="NCBIfam" id="NF033059">
    <property type="entry name" value="APH_3p_I"/>
    <property type="match status" value="1"/>
</dbReference>
<evidence type="ECO:0000256" key="10">
    <source>
        <dbReference type="PIRNR" id="PIRNR000706"/>
    </source>
</evidence>
<evidence type="ECO:0000256" key="4">
    <source>
        <dbReference type="ARBA" id="ARBA00022679"/>
    </source>
</evidence>
<evidence type="ECO:0000256" key="1">
    <source>
        <dbReference type="ARBA" id="ARBA00006219"/>
    </source>
</evidence>
<sequence>MNHSQRETSCAGLRLNSNLDTELHGYKWARDNVGQSGAAIYRLYDKTDAPELYLKHGTDTVADDITDEMVRLNWLQAFIPVPNIMYFTRTPNDAQLLTTAISGKTAFQMLEESPDAQIEIVDALATFLRRLHAIPVSGCPFNSNHIFRLALAQKRMNDGLVDADDFDDERKGLSAEQVWKEMHTLLPLSSDPVVTHGDFSLDNLIFDKGELAGCIDVGRVGIADRYQDLAILWNCLGEFSPSLQKRFLQKYGITYPDMNKLQFHLMLDEFF</sequence>
<dbReference type="InterPro" id="IPR051678">
    <property type="entry name" value="AGP_Transferase"/>
</dbReference>
<evidence type="ECO:0000259" key="13">
    <source>
        <dbReference type="Pfam" id="PF01636"/>
    </source>
</evidence>
<dbReference type="InterPro" id="IPR002575">
    <property type="entry name" value="Aminoglycoside_PTrfase"/>
</dbReference>
<dbReference type="EMBL" id="CP123488">
    <property type="protein sequence ID" value="WGL57025.1"/>
    <property type="molecule type" value="Genomic_DNA"/>
</dbReference>
<evidence type="ECO:0000256" key="8">
    <source>
        <dbReference type="ARBA" id="ARBA00023251"/>
    </source>
</evidence>
<dbReference type="GO" id="GO:0008910">
    <property type="term" value="F:kanamycin kinase activity"/>
    <property type="evidence" value="ECO:0007669"/>
    <property type="project" value="UniProtKB-EC"/>
</dbReference>
<dbReference type="InterPro" id="IPR024165">
    <property type="entry name" value="Kan/Strep_kinase"/>
</dbReference>
<accession>A0AA95G0M3</accession>
<dbReference type="CDD" id="cd05150">
    <property type="entry name" value="APH"/>
    <property type="match status" value="1"/>
</dbReference>
<dbReference type="PANTHER" id="PTHR21310">
    <property type="entry name" value="AMINOGLYCOSIDE PHOSPHOTRANSFERASE-RELATED-RELATED"/>
    <property type="match status" value="1"/>
</dbReference>
<keyword evidence="6 10" id="KW-0418">Kinase</keyword>
<keyword evidence="7 10" id="KW-0067">ATP-binding</keyword>
<dbReference type="NCBIfam" id="NF033068">
    <property type="entry name" value="APH_3p"/>
    <property type="match status" value="1"/>
</dbReference>
<dbReference type="Gene3D" id="3.30.200.20">
    <property type="entry name" value="Phosphorylase Kinase, domain 1"/>
    <property type="match status" value="1"/>
</dbReference>
<dbReference type="Proteomes" id="UP001177527">
    <property type="component" value="Chromosome"/>
</dbReference>
<reference evidence="14" key="1">
    <citation type="submission" date="2023-04" db="EMBL/GenBank/DDBJ databases">
        <title>APH(3)-Id, a novel chromosomal aminoglycoside phosphotransferase, identified from an environmental isolate of Kluyvera intermedia DW18.</title>
        <authorList>
            <person name="Sha Y."/>
        </authorList>
    </citation>
    <scope>NUCLEOTIDE SEQUENCE</scope>
    <source>
        <strain evidence="14">DW18</strain>
    </source>
</reference>
<evidence type="ECO:0000256" key="6">
    <source>
        <dbReference type="ARBA" id="ARBA00022777"/>
    </source>
</evidence>
<evidence type="ECO:0000256" key="3">
    <source>
        <dbReference type="ARBA" id="ARBA00017903"/>
    </source>
</evidence>
<comment type="catalytic activity">
    <reaction evidence="9">
        <text>kanamycin A + ATP = kanamycin 3'-phosphate + ADP + H(+)</text>
        <dbReference type="Rhea" id="RHEA:24256"/>
        <dbReference type="ChEBI" id="CHEBI:15378"/>
        <dbReference type="ChEBI" id="CHEBI:30616"/>
        <dbReference type="ChEBI" id="CHEBI:57909"/>
        <dbReference type="ChEBI" id="CHEBI:58214"/>
        <dbReference type="ChEBI" id="CHEBI:456216"/>
        <dbReference type="EC" id="2.7.1.95"/>
    </reaction>
</comment>
<evidence type="ECO:0000256" key="5">
    <source>
        <dbReference type="ARBA" id="ARBA00022741"/>
    </source>
</evidence>
<feature type="domain" description="Aminoglycoside phosphotransferase" evidence="13">
    <location>
        <begin position="34"/>
        <end position="259"/>
    </location>
</feature>
<dbReference type="GO" id="GO:0046677">
    <property type="term" value="P:response to antibiotic"/>
    <property type="evidence" value="ECO:0007669"/>
    <property type="project" value="UniProtKB-KW"/>
</dbReference>
<evidence type="ECO:0000256" key="7">
    <source>
        <dbReference type="ARBA" id="ARBA00022840"/>
    </source>
</evidence>
<feature type="active site" description="Proton acceptor" evidence="11">
    <location>
        <position position="198"/>
    </location>
</feature>
<name>A0AA95G0M3_KLUIN</name>
<keyword evidence="12" id="KW-0479">Metal-binding</keyword>
<feature type="binding site" evidence="12">
    <location>
        <position position="216"/>
    </location>
    <ligand>
        <name>Mg(2+)</name>
        <dbReference type="ChEBI" id="CHEBI:18420"/>
    </ligand>
</feature>
<keyword evidence="12" id="KW-0460">Magnesium</keyword>
<gene>
    <name evidence="14" type="ORF">QBD33_04285</name>
</gene>
<dbReference type="EC" id="2.7.1.95" evidence="2"/>
<dbReference type="RefSeq" id="WP_280557665.1">
    <property type="nucleotide sequence ID" value="NZ_CP123488.1"/>
</dbReference>
<dbReference type="Pfam" id="PF01636">
    <property type="entry name" value="APH"/>
    <property type="match status" value="1"/>
</dbReference>
<dbReference type="AlphaFoldDB" id="A0AA95G0M3"/>
<evidence type="ECO:0000256" key="9">
    <source>
        <dbReference type="ARBA" id="ARBA00048925"/>
    </source>
</evidence>
<evidence type="ECO:0000256" key="2">
    <source>
        <dbReference type="ARBA" id="ARBA00012193"/>
    </source>
</evidence>
<protein>
    <recommendedName>
        <fullName evidence="3">Aminoglycoside 3'-phosphotransferase</fullName>
        <ecNumber evidence="2">2.7.1.95</ecNumber>
    </recommendedName>
</protein>
<evidence type="ECO:0000256" key="12">
    <source>
        <dbReference type="PIRSR" id="PIRSR000706-2"/>
    </source>
</evidence>
<dbReference type="GO" id="GO:0005524">
    <property type="term" value="F:ATP binding"/>
    <property type="evidence" value="ECO:0007669"/>
    <property type="project" value="UniProtKB-KW"/>
</dbReference>
<evidence type="ECO:0000313" key="15">
    <source>
        <dbReference type="Proteomes" id="UP001177527"/>
    </source>
</evidence>
<feature type="binding site" evidence="12">
    <location>
        <position position="203"/>
    </location>
    <ligand>
        <name>Mg(2+)</name>
        <dbReference type="ChEBI" id="CHEBI:18420"/>
    </ligand>
</feature>
<keyword evidence="8 10" id="KW-0046">Antibiotic resistance</keyword>
<dbReference type="Gene3D" id="3.90.1200.10">
    <property type="match status" value="1"/>
</dbReference>
<keyword evidence="4 10" id="KW-0808">Transferase</keyword>
<evidence type="ECO:0000256" key="11">
    <source>
        <dbReference type="PIRSR" id="PIRSR000706-1"/>
    </source>
</evidence>
<evidence type="ECO:0000313" key="14">
    <source>
        <dbReference type="EMBL" id="WGL57025.1"/>
    </source>
</evidence>
<dbReference type="PANTHER" id="PTHR21310:SF41">
    <property type="entry name" value="3'-PHOSPHOTRANSFERASE, PUTATIVE-RELATED"/>
    <property type="match status" value="1"/>
</dbReference>
<proteinExistence type="inferred from homology"/>
<keyword evidence="5 10" id="KW-0547">Nucleotide-binding</keyword>
<dbReference type="GO" id="GO:0046872">
    <property type="term" value="F:metal ion binding"/>
    <property type="evidence" value="ECO:0007669"/>
    <property type="project" value="UniProtKB-KW"/>
</dbReference>
<organism evidence="14 15">
    <name type="scientific">Kluyvera intermedia</name>
    <name type="common">Enterobacter intermedius</name>
    <dbReference type="NCBI Taxonomy" id="61648"/>
    <lineage>
        <taxon>Bacteria</taxon>
        <taxon>Pseudomonadati</taxon>
        <taxon>Pseudomonadota</taxon>
        <taxon>Gammaproteobacteria</taxon>
        <taxon>Enterobacterales</taxon>
        <taxon>Enterobacteriaceae</taxon>
        <taxon>Kluyvera</taxon>
    </lineage>
</organism>